<comment type="caution">
    <text evidence="4">The sequence shown here is derived from an EMBL/GenBank/DDBJ whole genome shotgun (WGS) entry which is preliminary data.</text>
</comment>
<accession>A0A508A3E9</accession>
<dbReference type="GO" id="GO:0005576">
    <property type="term" value="C:extracellular region"/>
    <property type="evidence" value="ECO:0007669"/>
    <property type="project" value="UniProtKB-SubCell"/>
</dbReference>
<keyword evidence="5" id="KW-1185">Reference proteome</keyword>
<evidence type="ECO:0000313" key="4">
    <source>
        <dbReference type="EMBL" id="TQD41465.1"/>
    </source>
</evidence>
<sequence>MSRLPVLMYHGLHDGPEARGRFDAVYSVRPDDFARQLDALLERGYHSILLDALHDGTPLPARPVVVSFDDGDVSNLEVAVPLLKARGMVAEFFVTSDFIDQPGMLREADVAELARQGMGVGSHGRSHAFLEDLGPVALREELESSRLRLSRICARPIDSLALPGGRGGRRERDLALAVGYRHLLGSAPGPNTSPWDGRWMQRIAVTRNLSEADLMQQVEWTGLAPRLARLRFLALRVPKRLLGNAGYERLRERLL</sequence>
<dbReference type="OrthoDB" id="9814639at2"/>
<protein>
    <submittedName>
        <fullName evidence="4">Polysaccharide deacetylase family protein</fullName>
    </submittedName>
</protein>
<keyword evidence="2" id="KW-0732">Signal</keyword>
<dbReference type="InterPro" id="IPR051398">
    <property type="entry name" value="Polysacch_Deacetylase"/>
</dbReference>
<dbReference type="GO" id="GO:0016810">
    <property type="term" value="F:hydrolase activity, acting on carbon-nitrogen (but not peptide) bonds"/>
    <property type="evidence" value="ECO:0007669"/>
    <property type="project" value="InterPro"/>
</dbReference>
<dbReference type="InterPro" id="IPR011330">
    <property type="entry name" value="Glyco_hydro/deAcase_b/a-brl"/>
</dbReference>
<dbReference type="PROSITE" id="PS51677">
    <property type="entry name" value="NODB"/>
    <property type="match status" value="1"/>
</dbReference>
<dbReference type="GO" id="GO:0005975">
    <property type="term" value="P:carbohydrate metabolic process"/>
    <property type="evidence" value="ECO:0007669"/>
    <property type="project" value="InterPro"/>
</dbReference>
<evidence type="ECO:0000256" key="2">
    <source>
        <dbReference type="ARBA" id="ARBA00022729"/>
    </source>
</evidence>
<dbReference type="CDD" id="cd10918">
    <property type="entry name" value="CE4_NodB_like_5s_6s"/>
    <property type="match status" value="1"/>
</dbReference>
<name>A0A508A3E9_9GAMM</name>
<dbReference type="PANTHER" id="PTHR34216">
    <property type="match status" value="1"/>
</dbReference>
<evidence type="ECO:0000259" key="3">
    <source>
        <dbReference type="PROSITE" id="PS51677"/>
    </source>
</evidence>
<dbReference type="PANTHER" id="PTHR34216:SF3">
    <property type="entry name" value="POLY-BETA-1,6-N-ACETYL-D-GLUCOSAMINE N-DEACETYLASE"/>
    <property type="match status" value="1"/>
</dbReference>
<dbReference type="RefSeq" id="WP_141519182.1">
    <property type="nucleotide sequence ID" value="NZ_VICE01000120.1"/>
</dbReference>
<organism evidence="4 5">
    <name type="scientific">Marilutibacter aestuarii</name>
    <dbReference type="NCBI Taxonomy" id="1706195"/>
    <lineage>
        <taxon>Bacteria</taxon>
        <taxon>Pseudomonadati</taxon>
        <taxon>Pseudomonadota</taxon>
        <taxon>Gammaproteobacteria</taxon>
        <taxon>Lysobacterales</taxon>
        <taxon>Lysobacteraceae</taxon>
        <taxon>Marilutibacter</taxon>
    </lineage>
</organism>
<dbReference type="AlphaFoldDB" id="A0A508A3E9"/>
<evidence type="ECO:0000313" key="5">
    <source>
        <dbReference type="Proteomes" id="UP000318212"/>
    </source>
</evidence>
<reference evidence="4 5" key="1">
    <citation type="submission" date="2019-06" db="EMBL/GenBank/DDBJ databases">
        <title>Lysobacter alkalisoli sp. nov. isolated from saline soil.</title>
        <authorList>
            <person name="Sun J.-Q."/>
            <person name="Xu L."/>
        </authorList>
    </citation>
    <scope>NUCLEOTIDE SEQUENCE [LARGE SCALE GENOMIC DNA]</scope>
    <source>
        <strain evidence="4 5">JCM 31130</strain>
    </source>
</reference>
<dbReference type="Pfam" id="PF01522">
    <property type="entry name" value="Polysacc_deac_1"/>
    <property type="match status" value="1"/>
</dbReference>
<dbReference type="EMBL" id="VICE01000120">
    <property type="protein sequence ID" value="TQD41465.1"/>
    <property type="molecule type" value="Genomic_DNA"/>
</dbReference>
<dbReference type="InterPro" id="IPR002509">
    <property type="entry name" value="NODB_dom"/>
</dbReference>
<proteinExistence type="predicted"/>
<dbReference type="SUPFAM" id="SSF88713">
    <property type="entry name" value="Glycoside hydrolase/deacetylase"/>
    <property type="match status" value="1"/>
</dbReference>
<evidence type="ECO:0000256" key="1">
    <source>
        <dbReference type="ARBA" id="ARBA00004613"/>
    </source>
</evidence>
<dbReference type="Proteomes" id="UP000318212">
    <property type="component" value="Unassembled WGS sequence"/>
</dbReference>
<dbReference type="Gene3D" id="3.20.20.370">
    <property type="entry name" value="Glycoside hydrolase/deacetylase"/>
    <property type="match status" value="1"/>
</dbReference>
<feature type="domain" description="NodB homology" evidence="3">
    <location>
        <begin position="62"/>
        <end position="255"/>
    </location>
</feature>
<comment type="subcellular location">
    <subcellularLocation>
        <location evidence="1">Secreted</location>
    </subcellularLocation>
</comment>
<gene>
    <name evidence="4" type="ORF">FKV25_12750</name>
</gene>